<organism evidence="1">
    <name type="scientific">marine sediment metagenome</name>
    <dbReference type="NCBI Taxonomy" id="412755"/>
    <lineage>
        <taxon>unclassified sequences</taxon>
        <taxon>metagenomes</taxon>
        <taxon>ecological metagenomes</taxon>
    </lineage>
</organism>
<accession>A0A0F8Z2X4</accession>
<reference evidence="1" key="1">
    <citation type="journal article" date="2015" name="Nature">
        <title>Complex archaea that bridge the gap between prokaryotes and eukaryotes.</title>
        <authorList>
            <person name="Spang A."/>
            <person name="Saw J.H."/>
            <person name="Jorgensen S.L."/>
            <person name="Zaremba-Niedzwiedzka K."/>
            <person name="Martijn J."/>
            <person name="Lind A.E."/>
            <person name="van Eijk R."/>
            <person name="Schleper C."/>
            <person name="Guy L."/>
            <person name="Ettema T.J."/>
        </authorList>
    </citation>
    <scope>NUCLEOTIDE SEQUENCE</scope>
</reference>
<name>A0A0F8Z2X4_9ZZZZ</name>
<dbReference type="AlphaFoldDB" id="A0A0F8Z2X4"/>
<comment type="caution">
    <text evidence="1">The sequence shown here is derived from an EMBL/GenBank/DDBJ whole genome shotgun (WGS) entry which is preliminary data.</text>
</comment>
<proteinExistence type="predicted"/>
<protein>
    <submittedName>
        <fullName evidence="1">Uncharacterized protein</fullName>
    </submittedName>
</protein>
<sequence length="105" mass="11842">MSILLEGEEIGELGKEALRLKNEALAKRGMRPSSWLGELDGEVVAKAQLKKVVEYLDGVYVCKHCQVFYQVEGEPRCHLCSRIPKLIAEDFIVDAIRQALLKEVE</sequence>
<gene>
    <name evidence="1" type="ORF">LCGC14_2824070</name>
</gene>
<evidence type="ECO:0000313" key="1">
    <source>
        <dbReference type="EMBL" id="KKK80380.1"/>
    </source>
</evidence>
<dbReference type="EMBL" id="LAZR01053607">
    <property type="protein sequence ID" value="KKK80380.1"/>
    <property type="molecule type" value="Genomic_DNA"/>
</dbReference>